<dbReference type="PANTHER" id="PTHR43194">
    <property type="entry name" value="HYDROLASE ALPHA/BETA FOLD FAMILY"/>
    <property type="match status" value="1"/>
</dbReference>
<dbReference type="InterPro" id="IPR022742">
    <property type="entry name" value="Hydrolase_4"/>
</dbReference>
<dbReference type="Proteomes" id="UP000595895">
    <property type="component" value="Chromosome"/>
</dbReference>
<dbReference type="KEGG" id="awe:JG540_00270"/>
<reference evidence="2 3" key="1">
    <citation type="submission" date="2020-12" db="EMBL/GenBank/DDBJ databases">
        <authorList>
            <person name="Zhou J."/>
        </authorList>
    </citation>
    <scope>NUCLEOTIDE SEQUENCE [LARGE SCALE GENOMIC DNA]</scope>
    <source>
        <strain evidence="2 3">CCUG 61299</strain>
    </source>
</reference>
<dbReference type="Pfam" id="PF12146">
    <property type="entry name" value="Hydrolase_4"/>
    <property type="match status" value="1"/>
</dbReference>
<dbReference type="SUPFAM" id="SSF53474">
    <property type="entry name" value="alpha/beta-Hydrolases"/>
    <property type="match status" value="1"/>
</dbReference>
<dbReference type="RefSeq" id="WP_200275929.1">
    <property type="nucleotide sequence ID" value="NZ_CP066802.1"/>
</dbReference>
<evidence type="ECO:0000313" key="2">
    <source>
        <dbReference type="EMBL" id="QQM67388.1"/>
    </source>
</evidence>
<protein>
    <submittedName>
        <fullName evidence="2">Alpha/beta fold hydrolase</fullName>
    </submittedName>
</protein>
<dbReference type="PANTHER" id="PTHR43194:SF2">
    <property type="entry name" value="PEROXISOMAL MEMBRANE PROTEIN LPX1"/>
    <property type="match status" value="1"/>
</dbReference>
<dbReference type="AlphaFoldDB" id="A0A7T7M9P1"/>
<dbReference type="EMBL" id="CP066802">
    <property type="protein sequence ID" value="QQM67388.1"/>
    <property type="molecule type" value="Genomic_DNA"/>
</dbReference>
<gene>
    <name evidence="2" type="ORF">JG540_00270</name>
</gene>
<evidence type="ECO:0000313" key="3">
    <source>
        <dbReference type="Proteomes" id="UP000595895"/>
    </source>
</evidence>
<dbReference type="Gene3D" id="3.40.50.1820">
    <property type="entry name" value="alpha/beta hydrolase"/>
    <property type="match status" value="1"/>
</dbReference>
<feature type="domain" description="Serine aminopeptidase S33" evidence="1">
    <location>
        <begin position="25"/>
        <end position="263"/>
    </location>
</feature>
<dbReference type="GO" id="GO:0016787">
    <property type="term" value="F:hydrolase activity"/>
    <property type="evidence" value="ECO:0007669"/>
    <property type="project" value="UniProtKB-KW"/>
</dbReference>
<keyword evidence="2" id="KW-0378">Hydrolase</keyword>
<dbReference type="InterPro" id="IPR029058">
    <property type="entry name" value="AB_hydrolase_fold"/>
</dbReference>
<accession>A0A7T7M9P1</accession>
<keyword evidence="3" id="KW-1185">Reference proteome</keyword>
<name>A0A7T7M9P1_9ACTO</name>
<evidence type="ECO:0000259" key="1">
    <source>
        <dbReference type="Pfam" id="PF12146"/>
    </source>
</evidence>
<proteinExistence type="predicted"/>
<dbReference type="InterPro" id="IPR050228">
    <property type="entry name" value="Carboxylesterase_BioH"/>
</dbReference>
<organism evidence="2 3">
    <name type="scientific">Actinomyces weissii</name>
    <dbReference type="NCBI Taxonomy" id="675090"/>
    <lineage>
        <taxon>Bacteria</taxon>
        <taxon>Bacillati</taxon>
        <taxon>Actinomycetota</taxon>
        <taxon>Actinomycetes</taxon>
        <taxon>Actinomycetales</taxon>
        <taxon>Actinomycetaceae</taxon>
        <taxon>Actinomyces</taxon>
    </lineage>
</organism>
<sequence length="286" mass="30764">MSTLTVSNAPLAREVFGPTTDPTAPLLVLSHGITDSAACWVEAVEAWVGQGYRVLALDARGHGASPRWEEPDLATPELAGERLVQDLTEVLEQVHAQGLDGEGPASGPVVLVGHSMGGVTSLVVAARRPELVTAVVAEDPAFTTPARRKQTRASAQKRLRTVQEIAADPQARFNKEVQENPTWSHREVAASVKGVVDCDQAFIRTGCTGPTTSWQEVVDSLSVPTLLVTGTAEDVIVDRDLLEAITKRQPAISTAVVEGAPHCVRRTFSGRFHSVVDPWLRHRTRP</sequence>